<dbReference type="GeneID" id="121502165"/>
<proteinExistence type="predicted"/>
<name>A0ABM3C5D1_DROKI</name>
<reference evidence="3" key="1">
    <citation type="submission" date="2025-08" db="UniProtKB">
        <authorList>
            <consortium name="RefSeq"/>
        </authorList>
    </citation>
    <scope>IDENTIFICATION</scope>
    <source>
        <strain evidence="3">14028-0561.14</strain>
        <tissue evidence="3">Whole fly</tissue>
    </source>
</reference>
<organism evidence="2 3">
    <name type="scientific">Drosophila kikkawai</name>
    <name type="common">Fruit fly</name>
    <dbReference type="NCBI Taxonomy" id="30033"/>
    <lineage>
        <taxon>Eukaryota</taxon>
        <taxon>Metazoa</taxon>
        <taxon>Ecdysozoa</taxon>
        <taxon>Arthropoda</taxon>
        <taxon>Hexapoda</taxon>
        <taxon>Insecta</taxon>
        <taxon>Pterygota</taxon>
        <taxon>Neoptera</taxon>
        <taxon>Endopterygota</taxon>
        <taxon>Diptera</taxon>
        <taxon>Brachycera</taxon>
        <taxon>Muscomorpha</taxon>
        <taxon>Ephydroidea</taxon>
        <taxon>Drosophilidae</taxon>
        <taxon>Drosophila</taxon>
        <taxon>Sophophora</taxon>
    </lineage>
</organism>
<accession>A0ABM3C5D1</accession>
<dbReference type="RefSeq" id="XP_041631097.1">
    <property type="nucleotide sequence ID" value="XM_041775163.2"/>
</dbReference>
<dbReference type="Proteomes" id="UP001652661">
    <property type="component" value="Chromosome X"/>
</dbReference>
<dbReference type="InterPro" id="IPR022214">
    <property type="entry name" value="MZT1"/>
</dbReference>
<evidence type="ECO:0000256" key="1">
    <source>
        <dbReference type="SAM" id="MobiDB-lite"/>
    </source>
</evidence>
<sequence length="85" mass="9256">MSQGTGRGKNQDSKSKAPPETQTAPPTSPLQAALQGISLLINTGLSPTELDLCIELLKAEVHPKALVDVVWPFLEARKKPDRYDF</sequence>
<evidence type="ECO:0000313" key="3">
    <source>
        <dbReference type="RefSeq" id="XP_041631097.1"/>
    </source>
</evidence>
<gene>
    <name evidence="3" type="primary">LOC121502165</name>
</gene>
<protein>
    <recommendedName>
        <fullName evidence="4">Mitotic-spindle organizing protein 1</fullName>
    </recommendedName>
</protein>
<evidence type="ECO:0008006" key="4">
    <source>
        <dbReference type="Google" id="ProtNLM"/>
    </source>
</evidence>
<dbReference type="Pfam" id="PF12554">
    <property type="entry name" value="MOZART1"/>
    <property type="match status" value="1"/>
</dbReference>
<keyword evidence="2" id="KW-1185">Reference proteome</keyword>
<feature type="region of interest" description="Disordered" evidence="1">
    <location>
        <begin position="1"/>
        <end position="29"/>
    </location>
</feature>
<evidence type="ECO:0000313" key="2">
    <source>
        <dbReference type="Proteomes" id="UP001652661"/>
    </source>
</evidence>